<dbReference type="CDD" id="cd00084">
    <property type="entry name" value="HMG-box_SF"/>
    <property type="match status" value="1"/>
</dbReference>
<dbReference type="Proteomes" id="UP000037460">
    <property type="component" value="Unassembled WGS sequence"/>
</dbReference>
<evidence type="ECO:0000256" key="2">
    <source>
        <dbReference type="ARBA" id="ARBA00023242"/>
    </source>
</evidence>
<dbReference type="GO" id="GO:0003677">
    <property type="term" value="F:DNA binding"/>
    <property type="evidence" value="ECO:0007669"/>
    <property type="project" value="UniProtKB-UniRule"/>
</dbReference>
<dbReference type="EMBL" id="JWZX01002426">
    <property type="protein sequence ID" value="KOO29370.1"/>
    <property type="molecule type" value="Genomic_DNA"/>
</dbReference>
<feature type="compositionally biased region" description="Basic and acidic residues" evidence="4">
    <location>
        <begin position="7"/>
        <end position="16"/>
    </location>
</feature>
<keyword evidence="7" id="KW-1185">Reference proteome</keyword>
<gene>
    <name evidence="6" type="ORF">Ctob_013868</name>
</gene>
<dbReference type="PANTHER" id="PTHR46040">
    <property type="entry name" value="HIGH MOBILITY GROUP PROTEIN 2"/>
    <property type="match status" value="1"/>
</dbReference>
<dbReference type="PANTHER" id="PTHR46040:SF3">
    <property type="entry name" value="HIGH MOBILITY GROUP PROTEIN 2"/>
    <property type="match status" value="1"/>
</dbReference>
<proteinExistence type="predicted"/>
<dbReference type="InterPro" id="IPR036910">
    <property type="entry name" value="HMG_box_dom_sf"/>
</dbReference>
<keyword evidence="2 3" id="KW-0539">Nucleus</keyword>
<evidence type="ECO:0000313" key="7">
    <source>
        <dbReference type="Proteomes" id="UP000037460"/>
    </source>
</evidence>
<dbReference type="OrthoDB" id="1919336at2759"/>
<dbReference type="AlphaFoldDB" id="A0A0M0JS79"/>
<evidence type="ECO:0000256" key="3">
    <source>
        <dbReference type="PROSITE-ProRule" id="PRU00267"/>
    </source>
</evidence>
<evidence type="ECO:0000256" key="1">
    <source>
        <dbReference type="ARBA" id="ARBA00023125"/>
    </source>
</evidence>
<keyword evidence="1 3" id="KW-0238">DNA-binding</keyword>
<dbReference type="GO" id="GO:0010468">
    <property type="term" value="P:regulation of gene expression"/>
    <property type="evidence" value="ECO:0007669"/>
    <property type="project" value="TreeGrafter"/>
</dbReference>
<comment type="caution">
    <text evidence="6">The sequence shown here is derived from an EMBL/GenBank/DDBJ whole genome shotgun (WGS) entry which is preliminary data.</text>
</comment>
<evidence type="ECO:0000259" key="5">
    <source>
        <dbReference type="PROSITE" id="PS50118"/>
    </source>
</evidence>
<dbReference type="InterPro" id="IPR009071">
    <property type="entry name" value="HMG_box_dom"/>
</dbReference>
<feature type="region of interest" description="Disordered" evidence="4">
    <location>
        <begin position="1"/>
        <end position="42"/>
    </location>
</feature>
<organism evidence="6 7">
    <name type="scientific">Chrysochromulina tobinii</name>
    <dbReference type="NCBI Taxonomy" id="1460289"/>
    <lineage>
        <taxon>Eukaryota</taxon>
        <taxon>Haptista</taxon>
        <taxon>Haptophyta</taxon>
        <taxon>Prymnesiophyceae</taxon>
        <taxon>Prymnesiales</taxon>
        <taxon>Chrysochromulinaceae</taxon>
        <taxon>Chrysochromulina</taxon>
    </lineage>
</organism>
<protein>
    <submittedName>
        <fullName evidence="6">Nucleosome binding protein</fullName>
    </submittedName>
</protein>
<dbReference type="SUPFAM" id="SSF47095">
    <property type="entry name" value="HMG-box"/>
    <property type="match status" value="1"/>
</dbReference>
<reference evidence="7" key="1">
    <citation type="journal article" date="2015" name="PLoS Genet.">
        <title>Genome Sequence and Transcriptome Analyses of Chrysochromulina tobin: Metabolic Tools for Enhanced Algal Fitness in the Prominent Order Prymnesiales (Haptophyceae).</title>
        <authorList>
            <person name="Hovde B.T."/>
            <person name="Deodato C.R."/>
            <person name="Hunsperger H.M."/>
            <person name="Ryken S.A."/>
            <person name="Yost W."/>
            <person name="Jha R.K."/>
            <person name="Patterson J."/>
            <person name="Monnat R.J. Jr."/>
            <person name="Barlow S.B."/>
            <person name="Starkenburg S.R."/>
            <person name="Cattolico R.A."/>
        </authorList>
    </citation>
    <scope>NUCLEOTIDE SEQUENCE</scope>
    <source>
        <strain evidence="7">CCMP291</strain>
    </source>
</reference>
<feature type="DNA-binding region" description="HMG box" evidence="3">
    <location>
        <begin position="18"/>
        <end position="68"/>
    </location>
</feature>
<dbReference type="Pfam" id="PF00505">
    <property type="entry name" value="HMG_box"/>
    <property type="match status" value="1"/>
</dbReference>
<sequence length="68" mass="7466">MPPKKTGGVEKKEPKAGGKKPVTGFMKFSAERRPTLKAEQPDLTFGGIGKALGAEWRGMSDKEKEKYK</sequence>
<name>A0A0M0JS79_9EUKA</name>
<dbReference type="SMART" id="SM00398">
    <property type="entry name" value="HMG"/>
    <property type="match status" value="1"/>
</dbReference>
<dbReference type="Gene3D" id="1.10.30.10">
    <property type="entry name" value="High mobility group box domain"/>
    <property type="match status" value="1"/>
</dbReference>
<dbReference type="GO" id="GO:0005634">
    <property type="term" value="C:nucleus"/>
    <property type="evidence" value="ECO:0007669"/>
    <property type="project" value="UniProtKB-UniRule"/>
</dbReference>
<dbReference type="InterPro" id="IPR051965">
    <property type="entry name" value="ChromReg_NeuronalGeneExpr"/>
</dbReference>
<evidence type="ECO:0000313" key="6">
    <source>
        <dbReference type="EMBL" id="KOO29370.1"/>
    </source>
</evidence>
<evidence type="ECO:0000256" key="4">
    <source>
        <dbReference type="SAM" id="MobiDB-lite"/>
    </source>
</evidence>
<dbReference type="PROSITE" id="PS50118">
    <property type="entry name" value="HMG_BOX_2"/>
    <property type="match status" value="1"/>
</dbReference>
<feature type="domain" description="HMG box" evidence="5">
    <location>
        <begin position="18"/>
        <end position="68"/>
    </location>
</feature>
<accession>A0A0M0JS79</accession>
<feature type="compositionally biased region" description="Basic and acidic residues" evidence="4">
    <location>
        <begin position="29"/>
        <end position="40"/>
    </location>
</feature>